<sequence length="639" mass="69219">MVYVGIDAGTTHSCVFVDQECVLIHQKRTFPSMVRITKNGTWSLASPDESEDGDQCVLSLPKLVIGRDKNDGKLEADASVIPHLVHTDYGPQYKVFGRNVSPLEVIAFIMGKIFQAVNRRADTIDRVVVAVPSYFNWGQCDLTRSAAIIAGFDKKTIHIIQEPILSYISLIKQIQEKKECIILDIGGGTTDISIVQTEKGVHCMLATVGNTRLGGAHFDNELVNYTLKMSGKTRKGLTPDNMRRLMNECRHRKMDLSDARTTTISFNGTQQTITRDDAQHIFRPPLEKVRKVMLELHKEWKNAEKAEQILCVGGSIPTIGLNKLCQATFPLAKCIKADAAGEAVALGASLAASNLCTVRNVQPQDIRLLISKKRGNGTCILYKTDQEKVCFSLFEGKFPNFQYNKALGSFWVEGLSELPQETPITVTIKVGEPGEMAIAASIENLAKSLVIQRKAQVTQPDLERLKKLTLARLDGKSDSEFEEEEHGAGDGKDGDSESDADGELDFACGHADSGAEAVDGNNDAGADSDGQKEVTEVTGSHPGSDADSTSGVGAENGVNADSDSQGDGDENDDENDDESDTDADGDEAAEDGQEDADAGSDVDSDVDGETEAVGNADGKNKRKDPSLVHRGRDTKRVRD</sequence>
<dbReference type="InterPro" id="IPR029047">
    <property type="entry name" value="HSP70_peptide-bd_sf"/>
</dbReference>
<keyword evidence="6" id="KW-1185">Reference proteome</keyword>
<evidence type="ECO:0000256" key="3">
    <source>
        <dbReference type="RuleBase" id="RU003322"/>
    </source>
</evidence>
<gene>
    <name evidence="5" type="ORF">CSOL1703_00015316</name>
</gene>
<accession>A0A9N9ZEH9</accession>
<dbReference type="Proteomes" id="UP000775872">
    <property type="component" value="Unassembled WGS sequence"/>
</dbReference>
<name>A0A9N9ZEH9_9HYPO</name>
<dbReference type="GO" id="GO:0140662">
    <property type="term" value="F:ATP-dependent protein folding chaperone"/>
    <property type="evidence" value="ECO:0007669"/>
    <property type="project" value="InterPro"/>
</dbReference>
<protein>
    <submittedName>
        <fullName evidence="5">Uncharacterized protein</fullName>
    </submittedName>
</protein>
<feature type="compositionally biased region" description="Acidic residues" evidence="4">
    <location>
        <begin position="564"/>
        <end position="610"/>
    </location>
</feature>
<evidence type="ECO:0000256" key="2">
    <source>
        <dbReference type="ARBA" id="ARBA00022840"/>
    </source>
</evidence>
<dbReference type="Gene3D" id="2.60.34.10">
    <property type="entry name" value="Substrate Binding Domain Of DNAk, Chain A, domain 1"/>
    <property type="match status" value="1"/>
</dbReference>
<dbReference type="Gene3D" id="3.30.420.40">
    <property type="match status" value="2"/>
</dbReference>
<dbReference type="PRINTS" id="PR00301">
    <property type="entry name" value="HEATSHOCK70"/>
</dbReference>
<feature type="compositionally biased region" description="Basic and acidic residues" evidence="4">
    <location>
        <begin position="623"/>
        <end position="639"/>
    </location>
</feature>
<dbReference type="OrthoDB" id="5106638at2759"/>
<dbReference type="Gene3D" id="3.90.640.10">
    <property type="entry name" value="Actin, Chain A, domain 4"/>
    <property type="match status" value="1"/>
</dbReference>
<dbReference type="Pfam" id="PF00012">
    <property type="entry name" value="HSP70"/>
    <property type="match status" value="1"/>
</dbReference>
<comment type="similarity">
    <text evidence="3">Belongs to the heat shock protein 70 family.</text>
</comment>
<evidence type="ECO:0000313" key="5">
    <source>
        <dbReference type="EMBL" id="CAH0054123.1"/>
    </source>
</evidence>
<keyword evidence="2 3" id="KW-0067">ATP-binding</keyword>
<dbReference type="AlphaFoldDB" id="A0A9N9ZEH9"/>
<dbReference type="InterPro" id="IPR043129">
    <property type="entry name" value="ATPase_NBD"/>
</dbReference>
<evidence type="ECO:0000313" key="6">
    <source>
        <dbReference type="Proteomes" id="UP000775872"/>
    </source>
</evidence>
<feature type="compositionally biased region" description="Basic and acidic residues" evidence="4">
    <location>
        <begin position="486"/>
        <end position="495"/>
    </location>
</feature>
<dbReference type="SUPFAM" id="SSF53067">
    <property type="entry name" value="Actin-like ATPase domain"/>
    <property type="match status" value="2"/>
</dbReference>
<dbReference type="GO" id="GO:0005524">
    <property type="term" value="F:ATP binding"/>
    <property type="evidence" value="ECO:0007669"/>
    <property type="project" value="UniProtKB-KW"/>
</dbReference>
<organism evidence="5 6">
    <name type="scientific">Clonostachys solani</name>
    <dbReference type="NCBI Taxonomy" id="160281"/>
    <lineage>
        <taxon>Eukaryota</taxon>
        <taxon>Fungi</taxon>
        <taxon>Dikarya</taxon>
        <taxon>Ascomycota</taxon>
        <taxon>Pezizomycotina</taxon>
        <taxon>Sordariomycetes</taxon>
        <taxon>Hypocreomycetidae</taxon>
        <taxon>Hypocreales</taxon>
        <taxon>Bionectriaceae</taxon>
        <taxon>Clonostachys</taxon>
    </lineage>
</organism>
<dbReference type="InterPro" id="IPR018181">
    <property type="entry name" value="Heat_shock_70_CS"/>
</dbReference>
<feature type="region of interest" description="Disordered" evidence="4">
    <location>
        <begin position="476"/>
        <end position="639"/>
    </location>
</feature>
<keyword evidence="1 3" id="KW-0547">Nucleotide-binding</keyword>
<dbReference type="InterPro" id="IPR013126">
    <property type="entry name" value="Hsp_70_fam"/>
</dbReference>
<proteinExistence type="inferred from homology"/>
<dbReference type="PANTHER" id="PTHR19375">
    <property type="entry name" value="HEAT SHOCK PROTEIN 70KDA"/>
    <property type="match status" value="1"/>
</dbReference>
<reference evidence="5" key="1">
    <citation type="submission" date="2021-10" db="EMBL/GenBank/DDBJ databases">
        <authorList>
            <person name="Piombo E."/>
        </authorList>
    </citation>
    <scope>NUCLEOTIDE SEQUENCE</scope>
</reference>
<evidence type="ECO:0000256" key="4">
    <source>
        <dbReference type="SAM" id="MobiDB-lite"/>
    </source>
</evidence>
<evidence type="ECO:0000256" key="1">
    <source>
        <dbReference type="ARBA" id="ARBA00022741"/>
    </source>
</evidence>
<dbReference type="EMBL" id="CABFOC020000046">
    <property type="protein sequence ID" value="CAH0054123.1"/>
    <property type="molecule type" value="Genomic_DNA"/>
</dbReference>
<feature type="compositionally biased region" description="Low complexity" evidence="4">
    <location>
        <begin position="514"/>
        <end position="528"/>
    </location>
</feature>
<dbReference type="PROSITE" id="PS00329">
    <property type="entry name" value="HSP70_2"/>
    <property type="match status" value="1"/>
</dbReference>
<dbReference type="SUPFAM" id="SSF100920">
    <property type="entry name" value="Heat shock protein 70kD (HSP70), peptide-binding domain"/>
    <property type="match status" value="1"/>
</dbReference>
<comment type="caution">
    <text evidence="5">The sequence shown here is derived from an EMBL/GenBank/DDBJ whole genome shotgun (WGS) entry which is preliminary data.</text>
</comment>